<dbReference type="GO" id="GO:0098797">
    <property type="term" value="C:plasma membrane protein complex"/>
    <property type="evidence" value="ECO:0007669"/>
    <property type="project" value="TreeGrafter"/>
</dbReference>
<dbReference type="PANTHER" id="PTHR33446">
    <property type="entry name" value="PROTEIN TONB-RELATED"/>
    <property type="match status" value="1"/>
</dbReference>
<organism evidence="12 13">
    <name type="scientific">Candidatus Odoribacter faecigallinarum</name>
    <dbReference type="NCBI Taxonomy" id="2838706"/>
    <lineage>
        <taxon>Bacteria</taxon>
        <taxon>Pseudomonadati</taxon>
        <taxon>Bacteroidota</taxon>
        <taxon>Bacteroidia</taxon>
        <taxon>Bacteroidales</taxon>
        <taxon>Odoribacteraceae</taxon>
        <taxon>Odoribacter</taxon>
    </lineage>
</organism>
<evidence type="ECO:0000256" key="1">
    <source>
        <dbReference type="ARBA" id="ARBA00004383"/>
    </source>
</evidence>
<evidence type="ECO:0000313" key="13">
    <source>
        <dbReference type="Proteomes" id="UP000824202"/>
    </source>
</evidence>
<feature type="domain" description="TonB C-terminal" evidence="11">
    <location>
        <begin position="137"/>
        <end position="228"/>
    </location>
</feature>
<evidence type="ECO:0000256" key="9">
    <source>
        <dbReference type="ARBA" id="ARBA00023136"/>
    </source>
</evidence>
<dbReference type="NCBIfam" id="TIGR01352">
    <property type="entry name" value="tonB_Cterm"/>
    <property type="match status" value="1"/>
</dbReference>
<keyword evidence="6 10" id="KW-0812">Transmembrane</keyword>
<dbReference type="Pfam" id="PF03544">
    <property type="entry name" value="TonB_C"/>
    <property type="match status" value="1"/>
</dbReference>
<feature type="transmembrane region" description="Helical" evidence="10">
    <location>
        <begin position="16"/>
        <end position="34"/>
    </location>
</feature>
<dbReference type="Proteomes" id="UP000824202">
    <property type="component" value="Unassembled WGS sequence"/>
</dbReference>
<evidence type="ECO:0000256" key="10">
    <source>
        <dbReference type="SAM" id="Phobius"/>
    </source>
</evidence>
<dbReference type="PANTHER" id="PTHR33446:SF2">
    <property type="entry name" value="PROTEIN TONB"/>
    <property type="match status" value="1"/>
</dbReference>
<evidence type="ECO:0000256" key="5">
    <source>
        <dbReference type="ARBA" id="ARBA00022519"/>
    </source>
</evidence>
<evidence type="ECO:0000256" key="7">
    <source>
        <dbReference type="ARBA" id="ARBA00022927"/>
    </source>
</evidence>
<dbReference type="EMBL" id="DXFT01000093">
    <property type="protein sequence ID" value="HIX03413.1"/>
    <property type="molecule type" value="Genomic_DNA"/>
</dbReference>
<evidence type="ECO:0000256" key="8">
    <source>
        <dbReference type="ARBA" id="ARBA00022989"/>
    </source>
</evidence>
<keyword evidence="5" id="KW-0997">Cell inner membrane</keyword>
<dbReference type="GO" id="GO:0015891">
    <property type="term" value="P:siderophore transport"/>
    <property type="evidence" value="ECO:0007669"/>
    <property type="project" value="InterPro"/>
</dbReference>
<dbReference type="GO" id="GO:0031992">
    <property type="term" value="F:energy transducer activity"/>
    <property type="evidence" value="ECO:0007669"/>
    <property type="project" value="InterPro"/>
</dbReference>
<dbReference type="GO" id="GO:0030288">
    <property type="term" value="C:outer membrane-bounded periplasmic space"/>
    <property type="evidence" value="ECO:0007669"/>
    <property type="project" value="InterPro"/>
</dbReference>
<dbReference type="Gene3D" id="3.30.1150.10">
    <property type="match status" value="1"/>
</dbReference>
<evidence type="ECO:0000259" key="11">
    <source>
        <dbReference type="PROSITE" id="PS52015"/>
    </source>
</evidence>
<keyword evidence="4" id="KW-1003">Cell membrane</keyword>
<proteinExistence type="inferred from homology"/>
<dbReference type="InterPro" id="IPR051045">
    <property type="entry name" value="TonB-dependent_transducer"/>
</dbReference>
<keyword evidence="8 10" id="KW-1133">Transmembrane helix</keyword>
<gene>
    <name evidence="12" type="ORF">H9863_04755</name>
</gene>
<evidence type="ECO:0000256" key="2">
    <source>
        <dbReference type="ARBA" id="ARBA00006555"/>
    </source>
</evidence>
<reference evidence="12" key="2">
    <citation type="submission" date="2021-04" db="EMBL/GenBank/DDBJ databases">
        <authorList>
            <person name="Gilroy R."/>
        </authorList>
    </citation>
    <scope>NUCLEOTIDE SEQUENCE</scope>
    <source>
        <strain evidence="12">23274</strain>
    </source>
</reference>
<protein>
    <submittedName>
        <fullName evidence="12">Energy transducer TonB</fullName>
    </submittedName>
</protein>
<comment type="similarity">
    <text evidence="2">Belongs to the TonB family.</text>
</comment>
<evidence type="ECO:0000256" key="3">
    <source>
        <dbReference type="ARBA" id="ARBA00022448"/>
    </source>
</evidence>
<dbReference type="GO" id="GO:0055085">
    <property type="term" value="P:transmembrane transport"/>
    <property type="evidence" value="ECO:0007669"/>
    <property type="project" value="InterPro"/>
</dbReference>
<reference evidence="12" key="1">
    <citation type="journal article" date="2021" name="PeerJ">
        <title>Extensive microbial diversity within the chicken gut microbiome revealed by metagenomics and culture.</title>
        <authorList>
            <person name="Gilroy R."/>
            <person name="Ravi A."/>
            <person name="Getino M."/>
            <person name="Pursley I."/>
            <person name="Horton D.L."/>
            <person name="Alikhan N.F."/>
            <person name="Baker D."/>
            <person name="Gharbi K."/>
            <person name="Hall N."/>
            <person name="Watson M."/>
            <person name="Adriaenssens E.M."/>
            <person name="Foster-Nyarko E."/>
            <person name="Jarju S."/>
            <person name="Secka A."/>
            <person name="Antonio M."/>
            <person name="Oren A."/>
            <person name="Chaudhuri R.R."/>
            <person name="La Ragione R."/>
            <person name="Hildebrand F."/>
            <person name="Pallen M.J."/>
        </authorList>
    </citation>
    <scope>NUCLEOTIDE SEQUENCE</scope>
    <source>
        <strain evidence="12">23274</strain>
    </source>
</reference>
<dbReference type="PROSITE" id="PS52015">
    <property type="entry name" value="TONB_CTD"/>
    <property type="match status" value="1"/>
</dbReference>
<evidence type="ECO:0000256" key="4">
    <source>
        <dbReference type="ARBA" id="ARBA00022475"/>
    </source>
</evidence>
<comment type="caution">
    <text evidence="12">The sequence shown here is derived from an EMBL/GenBank/DDBJ whole genome shotgun (WGS) entry which is preliminary data.</text>
</comment>
<dbReference type="AlphaFoldDB" id="A0A9D2AB80"/>
<dbReference type="InterPro" id="IPR037682">
    <property type="entry name" value="TonB_C"/>
</dbReference>
<dbReference type="PRINTS" id="PR01374">
    <property type="entry name" value="TONBPROTEIN"/>
</dbReference>
<comment type="subcellular location">
    <subcellularLocation>
        <location evidence="1">Cell inner membrane</location>
        <topology evidence="1">Single-pass membrane protein</topology>
        <orientation evidence="1">Periplasmic side</orientation>
    </subcellularLocation>
</comment>
<keyword evidence="3" id="KW-0813">Transport</keyword>
<keyword evidence="9 10" id="KW-0472">Membrane</keyword>
<evidence type="ECO:0000313" key="12">
    <source>
        <dbReference type="EMBL" id="HIX03413.1"/>
    </source>
</evidence>
<dbReference type="SUPFAM" id="SSF74653">
    <property type="entry name" value="TolA/TonB C-terminal domain"/>
    <property type="match status" value="1"/>
</dbReference>
<accession>A0A9D2AB80</accession>
<dbReference type="FunFam" id="3.30.1150.10:FF:000002">
    <property type="entry name" value="Energy transducer TonB"/>
    <property type="match status" value="1"/>
</dbReference>
<sequence>MENKKSMKADLENKKHVFLEMGFMVALAALLFAFEWKVSVEESSDYITVSDIPMEVEMVPVTLMSQLPPPPPAPPQLIDMLEIVDELEDVDAELELIDASDESANEEYVAPVPGDWGYGDEASDEIIPFLPSEDMPVFPGNVQQWIGKHVRYPDLAAQNGIEGRVYVQFVVERDGSVSNIKVVRGVDASLDKEAVRVVSEMPKWKPGKQRGKAVRVSYTLPIVFRLNQ</sequence>
<keyword evidence="7" id="KW-0653">Protein transport</keyword>
<dbReference type="InterPro" id="IPR006260">
    <property type="entry name" value="TonB/TolA_C"/>
</dbReference>
<name>A0A9D2AB80_9BACT</name>
<dbReference type="GO" id="GO:0015031">
    <property type="term" value="P:protein transport"/>
    <property type="evidence" value="ECO:0007669"/>
    <property type="project" value="UniProtKB-KW"/>
</dbReference>
<dbReference type="InterPro" id="IPR003538">
    <property type="entry name" value="TonB"/>
</dbReference>
<evidence type="ECO:0000256" key="6">
    <source>
        <dbReference type="ARBA" id="ARBA00022692"/>
    </source>
</evidence>